<dbReference type="InterPro" id="IPR007201">
    <property type="entry name" value="Mei2-like_Rrm_C"/>
</dbReference>
<protein>
    <recommendedName>
        <fullName evidence="1">Mei2-like C-terminal RNA recognition motif domain-containing protein</fullName>
    </recommendedName>
</protein>
<dbReference type="Proteomes" id="UP000626109">
    <property type="component" value="Unassembled WGS sequence"/>
</dbReference>
<dbReference type="InterPro" id="IPR035979">
    <property type="entry name" value="RBD_domain_sf"/>
</dbReference>
<evidence type="ECO:0000313" key="2">
    <source>
        <dbReference type="EMBL" id="CAE8630293.1"/>
    </source>
</evidence>
<proteinExistence type="predicted"/>
<feature type="domain" description="Mei2-like C-terminal RNA recognition motif" evidence="1">
    <location>
        <begin position="38"/>
        <end position="134"/>
    </location>
</feature>
<evidence type="ECO:0000313" key="3">
    <source>
        <dbReference type="Proteomes" id="UP000626109"/>
    </source>
</evidence>
<dbReference type="SUPFAM" id="SSF54928">
    <property type="entry name" value="RNA-binding domain, RBD"/>
    <property type="match status" value="1"/>
</dbReference>
<name>A0A813GYD6_POLGL</name>
<evidence type="ECO:0000259" key="1">
    <source>
        <dbReference type="Pfam" id="PF04059"/>
    </source>
</evidence>
<comment type="caution">
    <text evidence="2">The sequence shown here is derived from an EMBL/GenBank/DDBJ whole genome shotgun (WGS) entry which is preliminary data.</text>
</comment>
<sequence>MECPLPEEVEMPRFLVADSGCRSGFSFPHEQQDSTAATTMMLRNIPCRLTRDEVLQQFYIHGFRGCFDFLSMPESTGRTKRAAGTSTSLGYGFINFLCAEDAWRFQAFFHGRTLTGLSSDMACEVEVSRKQGLQTNLHFQASRPAGKHKQRSFVPIYPVGEPSSVEIDDQNTPVYWLQKSLERTDSGSTSSVANSSVSYSRGHRRRMHAVAGSTTMPDATTPNESSSCCGVLSAQEVLELTEEGWSCKEFVDAVNFAHIHRLPVVLRSDMISFFF</sequence>
<dbReference type="EMBL" id="CAJNNW010000686">
    <property type="protein sequence ID" value="CAE8630293.1"/>
    <property type="molecule type" value="Genomic_DNA"/>
</dbReference>
<dbReference type="AlphaFoldDB" id="A0A813GYD6"/>
<gene>
    <name evidence="2" type="ORF">PGLA2088_LOCUS943</name>
</gene>
<reference evidence="2" key="1">
    <citation type="submission" date="2021-02" db="EMBL/GenBank/DDBJ databases">
        <authorList>
            <person name="Dougan E. K."/>
            <person name="Rhodes N."/>
            <person name="Thang M."/>
            <person name="Chan C."/>
        </authorList>
    </citation>
    <scope>NUCLEOTIDE SEQUENCE</scope>
</reference>
<dbReference type="GO" id="GO:0003676">
    <property type="term" value="F:nucleic acid binding"/>
    <property type="evidence" value="ECO:0007669"/>
    <property type="project" value="InterPro"/>
</dbReference>
<organism evidence="2 3">
    <name type="scientific">Polarella glacialis</name>
    <name type="common">Dinoflagellate</name>
    <dbReference type="NCBI Taxonomy" id="89957"/>
    <lineage>
        <taxon>Eukaryota</taxon>
        <taxon>Sar</taxon>
        <taxon>Alveolata</taxon>
        <taxon>Dinophyceae</taxon>
        <taxon>Suessiales</taxon>
        <taxon>Suessiaceae</taxon>
        <taxon>Polarella</taxon>
    </lineage>
</organism>
<dbReference type="Pfam" id="PF04059">
    <property type="entry name" value="RRM_2"/>
    <property type="match status" value="1"/>
</dbReference>
<accession>A0A813GYD6</accession>